<dbReference type="GO" id="GO:0016740">
    <property type="term" value="F:transferase activity"/>
    <property type="evidence" value="ECO:0007669"/>
    <property type="project" value="UniProtKB-KW"/>
</dbReference>
<evidence type="ECO:0000313" key="2">
    <source>
        <dbReference type="Proteomes" id="UP000179145"/>
    </source>
</evidence>
<dbReference type="InterPro" id="IPR043137">
    <property type="entry name" value="GGT_ssub_C"/>
</dbReference>
<dbReference type="EMBL" id="CP014674">
    <property type="protein sequence ID" value="AOX16439.1"/>
    <property type="molecule type" value="Genomic_DNA"/>
</dbReference>
<dbReference type="KEGG" id="kba:A0U89_04075"/>
<gene>
    <name evidence="1" type="ORF">A0U89_04075</name>
</gene>
<dbReference type="PRINTS" id="PR01210">
    <property type="entry name" value="GGTRANSPTASE"/>
</dbReference>
<reference evidence="1 2" key="1">
    <citation type="journal article" date="2016" name="Microb. Cell Fact.">
        <title>Dissection of exopolysaccharide biosynthesis in Kozakia baliensis.</title>
        <authorList>
            <person name="Brandt J.U."/>
            <person name="Jakob F."/>
            <person name="Behr J."/>
            <person name="Geissler A.J."/>
            <person name="Vogel R.F."/>
        </authorList>
    </citation>
    <scope>NUCLEOTIDE SEQUENCE [LARGE SCALE GENOMIC DNA]</scope>
    <source>
        <strain evidence="1 2">DSM 14400</strain>
    </source>
</reference>
<name>A0A1D8US16_9PROT</name>
<dbReference type="RefSeq" id="WP_070402203.1">
    <property type="nucleotide sequence ID" value="NZ_BJVW01000002.1"/>
</dbReference>
<dbReference type="InterPro" id="IPR043138">
    <property type="entry name" value="GGT_lsub"/>
</dbReference>
<dbReference type="Pfam" id="PF01019">
    <property type="entry name" value="G_glu_transpept"/>
    <property type="match status" value="1"/>
</dbReference>
<dbReference type="InterPro" id="IPR029055">
    <property type="entry name" value="Ntn_hydrolases_N"/>
</dbReference>
<keyword evidence="2" id="KW-1185">Reference proteome</keyword>
<protein>
    <submittedName>
        <fullName evidence="1">Gamma-glutamyltransferase</fullName>
    </submittedName>
</protein>
<dbReference type="Gene3D" id="3.60.20.40">
    <property type="match status" value="1"/>
</dbReference>
<sequence>MLYSARSRRGMVTAPHHLAAQAGLDILKAGGNAVEAAVAVAAALAVLYPHMTGIGGDGFWLIRWPDGKMNAIDACGRAAHLATPALYNGLESVPWRGGLAANTVAGTISGWDAALAQAGGALPLSRLLQDAIDYAEQGIVVTESLAGLLAMHRHALQEVPGFSALFLPNGDMPIAGQTIRNPALGQTLRRLAEAGLSDFYQGKLARSIAADLEAAGSPVRGRDLQMQRAEMAEPLSVRLQSGLFHNCRPPTQGAASLLILALAERLGVTGADTPEDIHKWVEATKLAFRYRDAEIADPAIMHADPQALLDDAAALDRMAAKADLQTAAPWPHPPQLGDTTWFGVIDGNGCAVSMIQSLYFEFGSGVVLPQTGIVWQNRGASFDLRPNLLRSLAPGRKPFHTLNPAMAHLNDGSTLSYGTMGGEGQPQTQAAIVARAVLAGQELQGAITAPRWLLGRTWGDTSTSLKLESRFDPALIEALRRMGHEVEILTPFATAMGHAGALRRYADGTLEGATDPRSDGAVAAW</sequence>
<accession>A0A1D8US16</accession>
<dbReference type="Proteomes" id="UP000179145">
    <property type="component" value="Chromosome"/>
</dbReference>
<proteinExistence type="predicted"/>
<dbReference type="PANTHER" id="PTHR43881:SF5">
    <property type="entry name" value="GAMMA-GLUTAMYLTRANSPEPTIDASE"/>
    <property type="match status" value="1"/>
</dbReference>
<dbReference type="PANTHER" id="PTHR43881">
    <property type="entry name" value="GAMMA-GLUTAMYLTRANSPEPTIDASE (AFU_ORTHOLOGUE AFUA_4G13580)"/>
    <property type="match status" value="1"/>
</dbReference>
<dbReference type="AlphaFoldDB" id="A0A1D8US16"/>
<evidence type="ECO:0000313" key="1">
    <source>
        <dbReference type="EMBL" id="AOX16439.1"/>
    </source>
</evidence>
<organism evidence="1 2">
    <name type="scientific">Kozakia baliensis</name>
    <dbReference type="NCBI Taxonomy" id="153496"/>
    <lineage>
        <taxon>Bacteria</taxon>
        <taxon>Pseudomonadati</taxon>
        <taxon>Pseudomonadota</taxon>
        <taxon>Alphaproteobacteria</taxon>
        <taxon>Acetobacterales</taxon>
        <taxon>Acetobacteraceae</taxon>
        <taxon>Kozakia</taxon>
    </lineage>
</organism>
<dbReference type="InterPro" id="IPR052896">
    <property type="entry name" value="GGT-like_enzyme"/>
</dbReference>
<dbReference type="SUPFAM" id="SSF56235">
    <property type="entry name" value="N-terminal nucleophile aminohydrolases (Ntn hydrolases)"/>
    <property type="match status" value="1"/>
</dbReference>
<dbReference type="OrthoDB" id="9781342at2"/>
<dbReference type="eggNOG" id="COG0405">
    <property type="taxonomic scope" value="Bacteria"/>
</dbReference>
<dbReference type="Gene3D" id="1.10.246.130">
    <property type="match status" value="1"/>
</dbReference>
<keyword evidence="1" id="KW-0808">Transferase</keyword>
<dbReference type="STRING" id="153496.A0U89_04075"/>